<name>A0ABQ5RBI8_9ACTN</name>
<dbReference type="RefSeq" id="WP_281906180.1">
    <property type="nucleotide sequence ID" value="NZ_BSDI01000099.1"/>
</dbReference>
<dbReference type="Pfam" id="PF22422">
    <property type="entry name" value="MGH1-like_GH"/>
    <property type="match status" value="1"/>
</dbReference>
<keyword evidence="2" id="KW-0378">Hydrolase</keyword>
<dbReference type="InterPro" id="IPR054491">
    <property type="entry name" value="MGH1-like_GH"/>
</dbReference>
<evidence type="ECO:0000256" key="1">
    <source>
        <dbReference type="ARBA" id="ARBA00010833"/>
    </source>
</evidence>
<dbReference type="Gene3D" id="1.50.10.10">
    <property type="match status" value="1"/>
</dbReference>
<evidence type="ECO:0000256" key="2">
    <source>
        <dbReference type="ARBA" id="ARBA00022801"/>
    </source>
</evidence>
<evidence type="ECO:0000259" key="4">
    <source>
        <dbReference type="Pfam" id="PF22422"/>
    </source>
</evidence>
<dbReference type="SUPFAM" id="SSF48208">
    <property type="entry name" value="Six-hairpin glycosidases"/>
    <property type="match status" value="1"/>
</dbReference>
<protein>
    <recommendedName>
        <fullName evidence="4">Mannosylglycerate hydrolase MGH1-like glycoside hydrolase domain-containing protein</fullName>
    </recommendedName>
</protein>
<dbReference type="PANTHER" id="PTHR10412">
    <property type="entry name" value="MANNOSYL-OLIGOSACCHARIDE GLUCOSIDASE"/>
    <property type="match status" value="1"/>
</dbReference>
<reference evidence="5" key="1">
    <citation type="submission" date="2022-12" db="EMBL/GenBank/DDBJ databases">
        <title>New Phytohabitans aurantiacus sp. RD004123 nov., an actinomycete isolated from soil.</title>
        <authorList>
            <person name="Triningsih D.W."/>
            <person name="Harunari E."/>
            <person name="Igarashi Y."/>
        </authorList>
    </citation>
    <scope>NUCLEOTIDE SEQUENCE</scope>
    <source>
        <strain evidence="5">RD004123</strain>
    </source>
</reference>
<dbReference type="EMBL" id="BSDI01000099">
    <property type="protein sequence ID" value="GLI03760.1"/>
    <property type="molecule type" value="Genomic_DNA"/>
</dbReference>
<feature type="domain" description="Mannosylglycerate hydrolase MGH1-like glycoside hydrolase" evidence="4">
    <location>
        <begin position="45"/>
        <end position="430"/>
    </location>
</feature>
<dbReference type="PANTHER" id="PTHR10412:SF11">
    <property type="entry name" value="MANNOSYL-OLIGOSACCHARIDE GLUCOSIDASE"/>
    <property type="match status" value="1"/>
</dbReference>
<proteinExistence type="inferred from homology"/>
<comment type="similarity">
    <text evidence="1">Belongs to the glycosyl hydrolase 63 family.</text>
</comment>
<keyword evidence="3" id="KW-0326">Glycosidase</keyword>
<organism evidence="5 6">
    <name type="scientific">Phytohabitans aurantiacus</name>
    <dbReference type="NCBI Taxonomy" id="3016789"/>
    <lineage>
        <taxon>Bacteria</taxon>
        <taxon>Bacillati</taxon>
        <taxon>Actinomycetota</taxon>
        <taxon>Actinomycetes</taxon>
        <taxon>Micromonosporales</taxon>
        <taxon>Micromonosporaceae</taxon>
    </lineage>
</organism>
<keyword evidence="6" id="KW-1185">Reference proteome</keyword>
<comment type="caution">
    <text evidence="5">The sequence shown here is derived from an EMBL/GenBank/DDBJ whole genome shotgun (WGS) entry which is preliminary data.</text>
</comment>
<evidence type="ECO:0000313" key="5">
    <source>
        <dbReference type="EMBL" id="GLI03760.1"/>
    </source>
</evidence>
<accession>A0ABQ5RBI8</accession>
<evidence type="ECO:0000256" key="3">
    <source>
        <dbReference type="ARBA" id="ARBA00023295"/>
    </source>
</evidence>
<sequence>MNRATVAPAPEAGAAISDDALWKGAAAVLDANWERDHTVPSRTLYPHHWNWDAGFIAVGLAHHDPARAWADLHSLFSAQWIDGRVPHIVFDPDVSERDYFPGPAFWDSAAMPGRLAGLTTGIVQPPVHALAVVEMWRRSPDEVELRWLYERLAHQQRYLLERRNVGGAGLASIVHPWESGLDNSPSWDAVLGAIPVDLEMMRKYRRRDNRVANSDHRPTDADYARYIAIAANYRDGGYLDAGLIDRHLFLVECPGFNAILGAAEHALAELAEVVGADPAPHRERASKITRALVDTLYADGSFRSRDVRTGELSPALCVNGLIPLVLPDLPADVVDSLVATATSERFGIGPLPVPSYDRTAPDFDRLRYWRGPIWINVNWLLWRGLRTHGRAQEAAVLRESMLSLVRRGGYHEYFDPVTGDGIGSAAFSWTAALTMDLLTGG</sequence>
<evidence type="ECO:0000313" key="6">
    <source>
        <dbReference type="Proteomes" id="UP001144280"/>
    </source>
</evidence>
<gene>
    <name evidence="5" type="ORF">Pa4123_90400</name>
</gene>
<dbReference type="InterPro" id="IPR012341">
    <property type="entry name" value="6hp_glycosidase-like_sf"/>
</dbReference>
<dbReference type="InterPro" id="IPR008928">
    <property type="entry name" value="6-hairpin_glycosidase_sf"/>
</dbReference>
<dbReference type="Proteomes" id="UP001144280">
    <property type="component" value="Unassembled WGS sequence"/>
</dbReference>
<dbReference type="InterPro" id="IPR004888">
    <property type="entry name" value="Glycoside_hydrolase_63"/>
</dbReference>